<gene>
    <name evidence="11" type="primary">LOC113204220</name>
</gene>
<feature type="domain" description="RING-type" evidence="9">
    <location>
        <begin position="552"/>
        <end position="590"/>
    </location>
</feature>
<dbReference type="SUPFAM" id="SSF57850">
    <property type="entry name" value="RING/U-box"/>
    <property type="match status" value="1"/>
</dbReference>
<evidence type="ECO:0000259" key="9">
    <source>
        <dbReference type="PROSITE" id="PS50089"/>
    </source>
</evidence>
<dbReference type="OrthoDB" id="5330228at2759"/>
<organism evidence="10 11">
    <name type="scientific">Frankliniella occidentalis</name>
    <name type="common">Western flower thrips</name>
    <name type="synonym">Euthrips occidentalis</name>
    <dbReference type="NCBI Taxonomy" id="133901"/>
    <lineage>
        <taxon>Eukaryota</taxon>
        <taxon>Metazoa</taxon>
        <taxon>Ecdysozoa</taxon>
        <taxon>Arthropoda</taxon>
        <taxon>Hexapoda</taxon>
        <taxon>Insecta</taxon>
        <taxon>Pterygota</taxon>
        <taxon>Neoptera</taxon>
        <taxon>Paraneoptera</taxon>
        <taxon>Thysanoptera</taxon>
        <taxon>Terebrantia</taxon>
        <taxon>Thripoidea</taxon>
        <taxon>Thripidae</taxon>
        <taxon>Frankliniella</taxon>
    </lineage>
</organism>
<dbReference type="RefSeq" id="XP_026275092.2">
    <property type="nucleotide sequence ID" value="XM_026419307.2"/>
</dbReference>
<evidence type="ECO:0000256" key="3">
    <source>
        <dbReference type="ARBA" id="ARBA00022723"/>
    </source>
</evidence>
<dbReference type="SMART" id="SM00240">
    <property type="entry name" value="FHA"/>
    <property type="match status" value="1"/>
</dbReference>
<keyword evidence="4 6" id="KW-0863">Zinc-finger</keyword>
<dbReference type="CDD" id="cd16535">
    <property type="entry name" value="RING-HC_RNF8"/>
    <property type="match status" value="1"/>
</dbReference>
<dbReference type="GO" id="GO:0005634">
    <property type="term" value="C:nucleus"/>
    <property type="evidence" value="ECO:0007669"/>
    <property type="project" value="TreeGrafter"/>
</dbReference>
<dbReference type="AlphaFoldDB" id="A0A6J1S257"/>
<dbReference type="PANTHER" id="PTHR15898:SF13">
    <property type="entry name" value="BIFUNCTIONAL APOPTOSIS REGULATOR"/>
    <property type="match status" value="1"/>
</dbReference>
<dbReference type="GO" id="GO:0043161">
    <property type="term" value="P:proteasome-mediated ubiquitin-dependent protein catabolic process"/>
    <property type="evidence" value="ECO:0007669"/>
    <property type="project" value="TreeGrafter"/>
</dbReference>
<proteinExistence type="inferred from homology"/>
<keyword evidence="5" id="KW-0862">Zinc</keyword>
<dbReference type="CDD" id="cd00060">
    <property type="entry name" value="FHA"/>
    <property type="match status" value="1"/>
</dbReference>
<evidence type="ECO:0000256" key="4">
    <source>
        <dbReference type="ARBA" id="ARBA00022771"/>
    </source>
</evidence>
<dbReference type="KEGG" id="foc:113204220"/>
<feature type="region of interest" description="Disordered" evidence="7">
    <location>
        <begin position="301"/>
        <end position="325"/>
    </location>
</feature>
<dbReference type="Gene3D" id="3.30.40.10">
    <property type="entry name" value="Zinc/RING finger domain, C3HC4 (zinc finger)"/>
    <property type="match status" value="1"/>
</dbReference>
<keyword evidence="3" id="KW-0479">Metal-binding</keyword>
<dbReference type="GO" id="GO:0008270">
    <property type="term" value="F:zinc ion binding"/>
    <property type="evidence" value="ECO:0007669"/>
    <property type="project" value="UniProtKB-KW"/>
</dbReference>
<keyword evidence="10" id="KW-1185">Reference proteome</keyword>
<evidence type="ECO:0000256" key="1">
    <source>
        <dbReference type="ARBA" id="ARBA00005797"/>
    </source>
</evidence>
<evidence type="ECO:0000256" key="2">
    <source>
        <dbReference type="ARBA" id="ARBA00017908"/>
    </source>
</evidence>
<dbReference type="Pfam" id="PF13923">
    <property type="entry name" value="zf-C3HC4_2"/>
    <property type="match status" value="1"/>
</dbReference>
<sequence>MDTLAVLYPSNGQEVDIRINNDNFMIGRAKHASYDIKDVSISRTQCIIQLTKLWTLCDKSNAGTWLNGKRLKNDEPVALNDGDHIRLGESHKYNYIFCTRGQNCSNSCKSRTKKSNLDAELAQRRRQFEFNASLRKVDLEKSITQNQADRQELQIQQKILRDNFNNQLQKLEERNRQLCSDLEKKGGSSGNNLIEEKEQLEVQLRLEKQRLEESHLKKTSELASKLTSYEVAERELTKQNKALLEKLEEERQEFERRLEAEKKLLEIKLADQLAEQQKLAAEKSEVEEALRRRIQDLEKMAHQEEEKQEQRKAEKEKDAEHLSKEKIEFEERLKELQNALQEKERQEKEKEKAFLERERELKAQEEQIEQERKEREEKLKTEYLAKQKELELLESERKKELDRHKQEVTKELQDREAELKRIAEEHQRELEALRAREQEQLKKDLEEREQAMRTQLELEITKLHEEKAAIEMHIRGEQSKKEGENAKTLEKLQAELNVIKSDLDTTSNKKILLEKELEEASRAKEAASKSELEARRMVVENFGELMESELQCSICNELFVMATTLNCNHTFCQLCISNWLEKKKDCPICRAPSVTNSRSIVLDSFIDRMVENLSDDLKKRRKEIVEERRVLAHVANIEANPYKKRKTAPNQPATSLPLQNVNHNVVTTVQNNVRLLVPVPSIPNGANVYHIRAPVPAIVPAPGTNRGAPMLAGGPSTSHVMTPAQVQALQQHRQLLLLQQRPPLAHPSSSAPNQMIQTQVRHATHQQGVRTRGGGVTRPSSNVSGTQRGVPAAAIRPANVHGTLRGMPPNVQRTVPPVLLSRVHGVPGQSYTVASSAPAPRLPNPRR</sequence>
<dbReference type="PANTHER" id="PTHR15898">
    <property type="entry name" value="BIFUNCTIONAL APOPTOSIS REGULATOR"/>
    <property type="match status" value="1"/>
</dbReference>
<name>A0A6J1S257_FRAOC</name>
<evidence type="ECO:0000256" key="6">
    <source>
        <dbReference type="PROSITE-ProRule" id="PRU00175"/>
    </source>
</evidence>
<dbReference type="Pfam" id="PF00498">
    <property type="entry name" value="FHA"/>
    <property type="match status" value="1"/>
</dbReference>
<dbReference type="InterPro" id="IPR000253">
    <property type="entry name" value="FHA_dom"/>
</dbReference>
<dbReference type="GeneID" id="113204220"/>
<dbReference type="SMART" id="SM00184">
    <property type="entry name" value="RING"/>
    <property type="match status" value="1"/>
</dbReference>
<evidence type="ECO:0000259" key="8">
    <source>
        <dbReference type="PROSITE" id="PS50006"/>
    </source>
</evidence>
<feature type="domain" description="FHA" evidence="8">
    <location>
        <begin position="24"/>
        <end position="71"/>
    </location>
</feature>
<dbReference type="InterPro" id="IPR017907">
    <property type="entry name" value="Znf_RING_CS"/>
</dbReference>
<dbReference type="Gene3D" id="2.60.200.20">
    <property type="match status" value="1"/>
</dbReference>
<comment type="similarity">
    <text evidence="1">Belongs to the CHFR family.</text>
</comment>
<evidence type="ECO:0000256" key="5">
    <source>
        <dbReference type="ARBA" id="ARBA00022833"/>
    </source>
</evidence>
<evidence type="ECO:0000313" key="10">
    <source>
        <dbReference type="Proteomes" id="UP000504606"/>
    </source>
</evidence>
<feature type="region of interest" description="Disordered" evidence="7">
    <location>
        <begin position="766"/>
        <end position="794"/>
    </location>
</feature>
<dbReference type="PROSITE" id="PS50089">
    <property type="entry name" value="ZF_RING_2"/>
    <property type="match status" value="1"/>
</dbReference>
<dbReference type="SUPFAM" id="SSF49879">
    <property type="entry name" value="SMAD/FHA domain"/>
    <property type="match status" value="1"/>
</dbReference>
<dbReference type="PROSITE" id="PS50006">
    <property type="entry name" value="FHA_DOMAIN"/>
    <property type="match status" value="1"/>
</dbReference>
<protein>
    <recommendedName>
        <fullName evidence="2">E3 ubiquitin-protein ligase CHFR</fullName>
    </recommendedName>
</protein>
<reference evidence="11" key="1">
    <citation type="submission" date="2025-08" db="UniProtKB">
        <authorList>
            <consortium name="RefSeq"/>
        </authorList>
    </citation>
    <scope>IDENTIFICATION</scope>
    <source>
        <tissue evidence="11">Whole organism</tissue>
    </source>
</reference>
<evidence type="ECO:0000256" key="7">
    <source>
        <dbReference type="SAM" id="MobiDB-lite"/>
    </source>
</evidence>
<dbReference type="InterPro" id="IPR001841">
    <property type="entry name" value="Znf_RING"/>
</dbReference>
<accession>A0A6J1S257</accession>
<dbReference type="Proteomes" id="UP000504606">
    <property type="component" value="Unplaced"/>
</dbReference>
<dbReference type="InterPro" id="IPR008984">
    <property type="entry name" value="SMAD_FHA_dom_sf"/>
</dbReference>
<dbReference type="GO" id="GO:0061630">
    <property type="term" value="F:ubiquitin protein ligase activity"/>
    <property type="evidence" value="ECO:0007669"/>
    <property type="project" value="TreeGrafter"/>
</dbReference>
<dbReference type="PROSITE" id="PS00518">
    <property type="entry name" value="ZF_RING_1"/>
    <property type="match status" value="1"/>
</dbReference>
<evidence type="ECO:0000313" key="11">
    <source>
        <dbReference type="RefSeq" id="XP_026275092.2"/>
    </source>
</evidence>
<dbReference type="InterPro" id="IPR013083">
    <property type="entry name" value="Znf_RING/FYVE/PHD"/>
</dbReference>